<evidence type="ECO:0000256" key="2">
    <source>
        <dbReference type="ARBA" id="ARBA00022576"/>
    </source>
</evidence>
<comment type="cofactor">
    <cofactor evidence="1 7 9">
        <name>pyridoxal 5'-phosphate</name>
        <dbReference type="ChEBI" id="CHEBI:597326"/>
    </cofactor>
</comment>
<name>Q12Q25_SHEDO</name>
<evidence type="ECO:0000313" key="11">
    <source>
        <dbReference type="EMBL" id="ABE54451.1"/>
    </source>
</evidence>
<evidence type="ECO:0000259" key="10">
    <source>
        <dbReference type="Pfam" id="PF00266"/>
    </source>
</evidence>
<dbReference type="InterPro" id="IPR015422">
    <property type="entry name" value="PyrdxlP-dep_Trfase_small"/>
</dbReference>
<feature type="domain" description="Aminotransferase class V" evidence="10">
    <location>
        <begin position="30"/>
        <end position="282"/>
    </location>
</feature>
<dbReference type="PANTHER" id="PTHR42778:SF1">
    <property type="entry name" value="2-AMINOETHYLPHOSPHONATE--PYRUVATE TRANSAMINASE"/>
    <property type="match status" value="1"/>
</dbReference>
<proteinExistence type="inferred from homology"/>
<dbReference type="Proteomes" id="UP000001982">
    <property type="component" value="Chromosome"/>
</dbReference>
<dbReference type="Gene3D" id="3.40.640.10">
    <property type="entry name" value="Type I PLP-dependent aspartate aminotransferase-like (Major domain)"/>
    <property type="match status" value="1"/>
</dbReference>
<evidence type="ECO:0000256" key="4">
    <source>
        <dbReference type="ARBA" id="ARBA00022898"/>
    </source>
</evidence>
<dbReference type="InterPro" id="IPR015421">
    <property type="entry name" value="PyrdxlP-dep_Trfase_major"/>
</dbReference>
<dbReference type="KEGG" id="sdn:Sden_1165"/>
<accession>Q12Q25</accession>
<dbReference type="OrthoDB" id="9766472at2"/>
<keyword evidence="3 7" id="KW-0808">Transferase</keyword>
<evidence type="ECO:0000256" key="5">
    <source>
        <dbReference type="ARBA" id="ARBA00023317"/>
    </source>
</evidence>
<evidence type="ECO:0000256" key="3">
    <source>
        <dbReference type="ARBA" id="ARBA00022679"/>
    </source>
</evidence>
<keyword evidence="4 7" id="KW-0663">Pyridoxal phosphate</keyword>
<evidence type="ECO:0000256" key="7">
    <source>
        <dbReference type="HAMAP-Rule" id="MF_01376"/>
    </source>
</evidence>
<comment type="function">
    <text evidence="7">Involved in phosphonate degradation.</text>
</comment>
<dbReference type="PIRSF" id="PIRSF000524">
    <property type="entry name" value="SPT"/>
    <property type="match status" value="1"/>
</dbReference>
<dbReference type="EMBL" id="CP000302">
    <property type="protein sequence ID" value="ABE54451.1"/>
    <property type="molecule type" value="Genomic_DNA"/>
</dbReference>
<dbReference type="Pfam" id="PF00266">
    <property type="entry name" value="Aminotran_5"/>
    <property type="match status" value="1"/>
</dbReference>
<feature type="binding site" evidence="8">
    <location>
        <position position="334"/>
    </location>
    <ligand>
        <name>substrate</name>
    </ligand>
</feature>
<comment type="subunit">
    <text evidence="7">Homodimer.</text>
</comment>
<gene>
    <name evidence="7" type="primary">phnW</name>
    <name evidence="11" type="ordered locus">Sden_1165</name>
</gene>
<dbReference type="SUPFAM" id="SSF53383">
    <property type="entry name" value="PLP-dependent transferases"/>
    <property type="match status" value="1"/>
</dbReference>
<organism evidence="11 12">
    <name type="scientific">Shewanella denitrificans (strain OS217 / ATCC BAA-1090 / DSM 15013)</name>
    <dbReference type="NCBI Taxonomy" id="318161"/>
    <lineage>
        <taxon>Bacteria</taxon>
        <taxon>Pseudomonadati</taxon>
        <taxon>Pseudomonadota</taxon>
        <taxon>Gammaproteobacteria</taxon>
        <taxon>Alteromonadales</taxon>
        <taxon>Shewanellaceae</taxon>
        <taxon>Shewanella</taxon>
    </lineage>
</organism>
<keyword evidence="2 7" id="KW-0032">Aminotransferase</keyword>
<evidence type="ECO:0000256" key="6">
    <source>
        <dbReference type="ARBA" id="ARBA00049460"/>
    </source>
</evidence>
<evidence type="ECO:0000313" key="12">
    <source>
        <dbReference type="Proteomes" id="UP000001982"/>
    </source>
</evidence>
<keyword evidence="5 7" id="KW-0670">Pyruvate</keyword>
<dbReference type="EC" id="2.6.1.37" evidence="7"/>
<dbReference type="eggNOG" id="COG0075">
    <property type="taxonomic scope" value="Bacteria"/>
</dbReference>
<dbReference type="InterPro" id="IPR015424">
    <property type="entry name" value="PyrdxlP-dep_Trfase"/>
</dbReference>
<dbReference type="InterPro" id="IPR024169">
    <property type="entry name" value="SP_NH2Trfase/AEP_transaminase"/>
</dbReference>
<dbReference type="NCBIfam" id="NF010006">
    <property type="entry name" value="PRK13479.1"/>
    <property type="match status" value="1"/>
</dbReference>
<dbReference type="STRING" id="318161.Sden_1165"/>
<evidence type="ECO:0000256" key="9">
    <source>
        <dbReference type="PIRSR" id="PIRSR000524-50"/>
    </source>
</evidence>
<comment type="similarity">
    <text evidence="7">Belongs to the class-V pyridoxal-phosphate-dependent aminotransferase family. PhnW subfamily.</text>
</comment>
<feature type="modified residue" description="N6-(pyridoxal phosphate)lysine" evidence="7 9">
    <location>
        <position position="190"/>
    </location>
</feature>
<dbReference type="InterPro" id="IPR000192">
    <property type="entry name" value="Aminotrans_V_dom"/>
</dbReference>
<dbReference type="AlphaFoldDB" id="Q12Q25"/>
<dbReference type="HAMAP" id="MF_01376">
    <property type="entry name" value="PhnW_aminotrans_5"/>
    <property type="match status" value="1"/>
</dbReference>
<keyword evidence="12" id="KW-1185">Reference proteome</keyword>
<evidence type="ECO:0000256" key="8">
    <source>
        <dbReference type="PIRSR" id="PIRSR000524-1"/>
    </source>
</evidence>
<protein>
    <recommendedName>
        <fullName evidence="7">2-aminoethylphosphonate--pyruvate transaminase</fullName>
        <ecNumber evidence="7">2.6.1.37</ecNumber>
    </recommendedName>
    <alternativeName>
        <fullName evidence="7">2-aminoethylphosphonate aminotransferase</fullName>
    </alternativeName>
    <alternativeName>
        <fullName evidence="7">AEP transaminase</fullName>
        <shortName evidence="7">AEPT</shortName>
    </alternativeName>
</protein>
<reference evidence="11 12" key="1">
    <citation type="submission" date="2006-03" db="EMBL/GenBank/DDBJ databases">
        <title>Complete sequence of Shewanella denitrificans OS217.</title>
        <authorList>
            <consortium name="US DOE Joint Genome Institute"/>
            <person name="Copeland A."/>
            <person name="Lucas S."/>
            <person name="Lapidus A."/>
            <person name="Barry K."/>
            <person name="Detter J.C."/>
            <person name="Glavina del Rio T."/>
            <person name="Hammon N."/>
            <person name="Israni S."/>
            <person name="Dalin E."/>
            <person name="Tice H."/>
            <person name="Pitluck S."/>
            <person name="Brettin T."/>
            <person name="Bruce D."/>
            <person name="Han C."/>
            <person name="Tapia R."/>
            <person name="Gilna P."/>
            <person name="Kiss H."/>
            <person name="Schmutz J."/>
            <person name="Larimer F."/>
            <person name="Land M."/>
            <person name="Hauser L."/>
            <person name="Kyrpides N."/>
            <person name="Lykidis A."/>
            <person name="Richardson P."/>
        </authorList>
    </citation>
    <scope>NUCLEOTIDE SEQUENCE [LARGE SCALE GENOMIC DNA]</scope>
    <source>
        <strain evidence="12">OS217 / ATCC BAA-1090 / DSM 15013</strain>
    </source>
</reference>
<dbReference type="PANTHER" id="PTHR42778">
    <property type="entry name" value="2-AMINOETHYLPHOSPHONATE--PYRUVATE TRANSAMINASE"/>
    <property type="match status" value="1"/>
</dbReference>
<dbReference type="HOGENOM" id="CLU_027686_3_1_6"/>
<comment type="catalytic activity">
    <reaction evidence="6 7">
        <text>(2-aminoethyl)phosphonate + pyruvate = phosphonoacetaldehyde + L-alanine</text>
        <dbReference type="Rhea" id="RHEA:17021"/>
        <dbReference type="ChEBI" id="CHEBI:15361"/>
        <dbReference type="ChEBI" id="CHEBI:57418"/>
        <dbReference type="ChEBI" id="CHEBI:57972"/>
        <dbReference type="ChEBI" id="CHEBI:58383"/>
        <dbReference type="EC" id="2.6.1.37"/>
    </reaction>
</comment>
<dbReference type="RefSeq" id="WP_011495612.1">
    <property type="nucleotide sequence ID" value="NC_007954.1"/>
</dbReference>
<dbReference type="GO" id="GO:0019700">
    <property type="term" value="P:organic phosphonate catabolic process"/>
    <property type="evidence" value="ECO:0007669"/>
    <property type="project" value="InterPro"/>
</dbReference>
<dbReference type="Gene3D" id="3.90.1150.10">
    <property type="entry name" value="Aspartate Aminotransferase, domain 1"/>
    <property type="match status" value="1"/>
</dbReference>
<dbReference type="GO" id="GO:0047304">
    <property type="term" value="F:2-aminoethylphosphonate-pyruvate transaminase activity"/>
    <property type="evidence" value="ECO:0007669"/>
    <property type="project" value="UniProtKB-UniRule"/>
</dbReference>
<sequence length="363" mass="40805">MNTKLFTPGPLSTSFLTKEAMLNDWPSRDQDFEDLTAGVIKQIGDIYRFPVTTECVLLQGPSTYAIEATLKTLVKKKDRILALSNGVYGDRMYEIAQCSGLDVDLVSIPYNQAIDEKSLAEIEFEPSRYDFVTFVHCETSTGVLNDIKAINEFASAYKLRLIVDAVSTFGALPLFAQSEFSTAIIGSANKCLEGVPGVTFACINKEQLQAAEGNSDSVSFDLHSQWHYMNQKKQWRFSPPTHVVSAFNYALEQFHKEGGQVKRKARYEENYQSLVIAMKKLGFKCLVPESIHSPIIVSYLLEPYINDFPSFYQFLKTKGLFLYPGALNKIKYFRVGCIGDITSDDIRSLTTAIEEYLTIKVGR</sequence>
<dbReference type="InterPro" id="IPR012703">
    <property type="entry name" value="NH2EtPonate_pyrv_transaminase"/>
</dbReference>
<evidence type="ECO:0000256" key="1">
    <source>
        <dbReference type="ARBA" id="ARBA00001933"/>
    </source>
</evidence>